<evidence type="ECO:0000313" key="5">
    <source>
        <dbReference type="Proteomes" id="UP000261620"/>
    </source>
</evidence>
<dbReference type="Gene3D" id="2.60.40.10">
    <property type="entry name" value="Immunoglobulins"/>
    <property type="match status" value="2"/>
</dbReference>
<dbReference type="AlphaFoldDB" id="A0A3Q3WH88"/>
<sequence length="281" mass="31924">MPFCIRMEELKGPVLEIVSGNSRIFSGETVRLKCSIYDVHNSTWDYRWFKGSMQLPQSGEHLVLWNAHIKESGKFYCQGVRYTVVGEILTLQSLAVEISVDGGWAIMQVPPHRNIVGNTLKITCRVRGTPPLHDMILYKDGVEVVRQRGPIPHFYLTNLTTEDRGMYSCRASWDVNGRTYSVISVSTPVQVLEVLSQPVLEIDANNDQVPAGMMKLICHHEYNAPAPAPPVHYYFYRNNNKLGVATSVNHEFVKRTPGQYTCKTKVPELGLIRWSEPKKFE</sequence>
<dbReference type="InterPro" id="IPR050488">
    <property type="entry name" value="Ig_Fc_receptor"/>
</dbReference>
<dbReference type="InterPro" id="IPR003598">
    <property type="entry name" value="Ig_sub2"/>
</dbReference>
<evidence type="ECO:0000313" key="4">
    <source>
        <dbReference type="Ensembl" id="ENSMMOP00000016746.1"/>
    </source>
</evidence>
<feature type="domain" description="Ig-like" evidence="3">
    <location>
        <begin position="13"/>
        <end position="78"/>
    </location>
</feature>
<dbReference type="Proteomes" id="UP000261620">
    <property type="component" value="Unplaced"/>
</dbReference>
<reference evidence="4" key="2">
    <citation type="submission" date="2025-09" db="UniProtKB">
        <authorList>
            <consortium name="Ensembl"/>
        </authorList>
    </citation>
    <scope>IDENTIFICATION</scope>
</reference>
<dbReference type="GO" id="GO:0009897">
    <property type="term" value="C:external side of plasma membrane"/>
    <property type="evidence" value="ECO:0007669"/>
    <property type="project" value="TreeGrafter"/>
</dbReference>
<dbReference type="GO" id="GO:0007166">
    <property type="term" value="P:cell surface receptor signaling pathway"/>
    <property type="evidence" value="ECO:0007669"/>
    <property type="project" value="TreeGrafter"/>
</dbReference>
<keyword evidence="2" id="KW-1015">Disulfide bond</keyword>
<dbReference type="InterPro" id="IPR013783">
    <property type="entry name" value="Ig-like_fold"/>
</dbReference>
<dbReference type="SMART" id="SM00408">
    <property type="entry name" value="IGc2"/>
    <property type="match status" value="2"/>
</dbReference>
<dbReference type="GO" id="GO:0006955">
    <property type="term" value="P:immune response"/>
    <property type="evidence" value="ECO:0007669"/>
    <property type="project" value="TreeGrafter"/>
</dbReference>
<reference evidence="4" key="1">
    <citation type="submission" date="2025-08" db="UniProtKB">
        <authorList>
            <consortium name="Ensembl"/>
        </authorList>
    </citation>
    <scope>IDENTIFICATION</scope>
</reference>
<protein>
    <recommendedName>
        <fullName evidence="3">Ig-like domain-containing protein</fullName>
    </recommendedName>
</protein>
<dbReference type="PANTHER" id="PTHR11481">
    <property type="entry name" value="IMMUNOGLOBULIN FC RECEPTOR"/>
    <property type="match status" value="1"/>
</dbReference>
<dbReference type="SUPFAM" id="SSF48726">
    <property type="entry name" value="Immunoglobulin"/>
    <property type="match status" value="2"/>
</dbReference>
<dbReference type="InterPro" id="IPR036179">
    <property type="entry name" value="Ig-like_dom_sf"/>
</dbReference>
<keyword evidence="5" id="KW-1185">Reference proteome</keyword>
<organism evidence="4 5">
    <name type="scientific">Mola mola</name>
    <name type="common">Ocean sunfish</name>
    <name type="synonym">Tetraodon mola</name>
    <dbReference type="NCBI Taxonomy" id="94237"/>
    <lineage>
        <taxon>Eukaryota</taxon>
        <taxon>Metazoa</taxon>
        <taxon>Chordata</taxon>
        <taxon>Craniata</taxon>
        <taxon>Vertebrata</taxon>
        <taxon>Euteleostomi</taxon>
        <taxon>Actinopterygii</taxon>
        <taxon>Neopterygii</taxon>
        <taxon>Teleostei</taxon>
        <taxon>Neoteleostei</taxon>
        <taxon>Acanthomorphata</taxon>
        <taxon>Eupercaria</taxon>
        <taxon>Tetraodontiformes</taxon>
        <taxon>Molidae</taxon>
        <taxon>Mola</taxon>
    </lineage>
</organism>
<dbReference type="PANTHER" id="PTHR11481:SF64">
    <property type="entry name" value="FC RECEPTOR-LIKE PROTEIN 4"/>
    <property type="match status" value="1"/>
</dbReference>
<dbReference type="InterPro" id="IPR007110">
    <property type="entry name" value="Ig-like_dom"/>
</dbReference>
<dbReference type="Pfam" id="PF13895">
    <property type="entry name" value="Ig_2"/>
    <property type="match status" value="2"/>
</dbReference>
<feature type="domain" description="Ig-like" evidence="3">
    <location>
        <begin position="117"/>
        <end position="186"/>
    </location>
</feature>
<dbReference type="GO" id="GO:0004888">
    <property type="term" value="F:transmembrane signaling receptor activity"/>
    <property type="evidence" value="ECO:0007669"/>
    <property type="project" value="TreeGrafter"/>
</dbReference>
<evidence type="ECO:0000256" key="1">
    <source>
        <dbReference type="ARBA" id="ARBA00022729"/>
    </source>
</evidence>
<evidence type="ECO:0000256" key="2">
    <source>
        <dbReference type="ARBA" id="ARBA00023157"/>
    </source>
</evidence>
<dbReference type="InterPro" id="IPR003599">
    <property type="entry name" value="Ig_sub"/>
</dbReference>
<dbReference type="PROSITE" id="PS50835">
    <property type="entry name" value="IG_LIKE"/>
    <property type="match status" value="2"/>
</dbReference>
<dbReference type="Ensembl" id="ENSMMOT00000017023.1">
    <property type="protein sequence ID" value="ENSMMOP00000016746.1"/>
    <property type="gene ID" value="ENSMMOG00000012758.1"/>
</dbReference>
<dbReference type="STRING" id="94237.ENSMMOP00000016746"/>
<name>A0A3Q3WH88_MOLML</name>
<keyword evidence="1" id="KW-0732">Signal</keyword>
<dbReference type="SMART" id="SM00409">
    <property type="entry name" value="IG"/>
    <property type="match status" value="2"/>
</dbReference>
<evidence type="ECO:0000259" key="3">
    <source>
        <dbReference type="PROSITE" id="PS50835"/>
    </source>
</evidence>
<accession>A0A3Q3WH88</accession>
<dbReference type="OMA" id="VWFHILF"/>
<proteinExistence type="predicted"/>